<accession>A0A1G9RG63</accession>
<dbReference type="AlphaFoldDB" id="A0A1G9RG63"/>
<dbReference type="EMBL" id="FNGY01000003">
    <property type="protein sequence ID" value="SDM22329.1"/>
    <property type="molecule type" value="Genomic_DNA"/>
</dbReference>
<name>A0A1G9RG63_9SPHI</name>
<evidence type="ECO:0000256" key="1">
    <source>
        <dbReference type="SAM" id="SignalP"/>
    </source>
</evidence>
<evidence type="ECO:0000313" key="3">
    <source>
        <dbReference type="Proteomes" id="UP000183200"/>
    </source>
</evidence>
<evidence type="ECO:0008006" key="4">
    <source>
        <dbReference type="Google" id="ProtNLM"/>
    </source>
</evidence>
<feature type="chain" id="PRO_5010212508" description="Lipoprotein" evidence="1">
    <location>
        <begin position="24"/>
        <end position="175"/>
    </location>
</feature>
<dbReference type="Proteomes" id="UP000183200">
    <property type="component" value="Unassembled WGS sequence"/>
</dbReference>
<dbReference type="OrthoDB" id="1191109at2"/>
<sequence length="175" mass="20180">MRYPLFKITLLLLLCINSSCNLIHSPEEYFDKTALNTNMLSRFGGSYFHTYQKYIKGGAGTGSFNTCEKYLKNYSIAFAERDLKKVEGLYPNTEAKPMIEASIDLYNYVLQSYKTDHLEIAQMIDRKAPEKTINEAIKALDEKSYTGFSEKYDKLWILAKTYAKNNGIEVKEMPF</sequence>
<organism evidence="2 3">
    <name type="scientific">Pedobacter steynii</name>
    <dbReference type="NCBI Taxonomy" id="430522"/>
    <lineage>
        <taxon>Bacteria</taxon>
        <taxon>Pseudomonadati</taxon>
        <taxon>Bacteroidota</taxon>
        <taxon>Sphingobacteriia</taxon>
        <taxon>Sphingobacteriales</taxon>
        <taxon>Sphingobacteriaceae</taxon>
        <taxon>Pedobacter</taxon>
    </lineage>
</organism>
<keyword evidence="1" id="KW-0732">Signal</keyword>
<gene>
    <name evidence="2" type="ORF">SAMN05421820_103239</name>
</gene>
<proteinExistence type="predicted"/>
<feature type="signal peptide" evidence="1">
    <location>
        <begin position="1"/>
        <end position="23"/>
    </location>
</feature>
<protein>
    <recommendedName>
        <fullName evidence="4">Lipoprotein</fullName>
    </recommendedName>
</protein>
<keyword evidence="3" id="KW-1185">Reference proteome</keyword>
<dbReference type="RefSeq" id="WP_074605899.1">
    <property type="nucleotide sequence ID" value="NZ_FNGY01000003.1"/>
</dbReference>
<reference evidence="3" key="1">
    <citation type="submission" date="2016-10" db="EMBL/GenBank/DDBJ databases">
        <authorList>
            <person name="Varghese N."/>
            <person name="Submissions S."/>
        </authorList>
    </citation>
    <scope>NUCLEOTIDE SEQUENCE [LARGE SCALE GENOMIC DNA]</scope>
    <source>
        <strain evidence="3">DSM 19110</strain>
    </source>
</reference>
<evidence type="ECO:0000313" key="2">
    <source>
        <dbReference type="EMBL" id="SDM22329.1"/>
    </source>
</evidence>